<name>A0A409YF39_9AGAR</name>
<dbReference type="OrthoDB" id="3364808at2759"/>
<keyword evidence="2" id="KW-1185">Reference proteome</keyword>
<reference evidence="1 2" key="1">
    <citation type="journal article" date="2018" name="Evol. Lett.">
        <title>Horizontal gene cluster transfer increased hallucinogenic mushroom diversity.</title>
        <authorList>
            <person name="Reynolds H.T."/>
            <person name="Vijayakumar V."/>
            <person name="Gluck-Thaler E."/>
            <person name="Korotkin H.B."/>
            <person name="Matheny P.B."/>
            <person name="Slot J.C."/>
        </authorList>
    </citation>
    <scope>NUCLEOTIDE SEQUENCE [LARGE SCALE GENOMIC DNA]</scope>
    <source>
        <strain evidence="1 2">2629</strain>
    </source>
</reference>
<organism evidence="1 2">
    <name type="scientific">Panaeolus cyanescens</name>
    <dbReference type="NCBI Taxonomy" id="181874"/>
    <lineage>
        <taxon>Eukaryota</taxon>
        <taxon>Fungi</taxon>
        <taxon>Dikarya</taxon>
        <taxon>Basidiomycota</taxon>
        <taxon>Agaricomycotina</taxon>
        <taxon>Agaricomycetes</taxon>
        <taxon>Agaricomycetidae</taxon>
        <taxon>Agaricales</taxon>
        <taxon>Agaricineae</taxon>
        <taxon>Galeropsidaceae</taxon>
        <taxon>Panaeolus</taxon>
    </lineage>
</organism>
<dbReference type="AlphaFoldDB" id="A0A409YF39"/>
<dbReference type="Proteomes" id="UP000284842">
    <property type="component" value="Unassembled WGS sequence"/>
</dbReference>
<comment type="caution">
    <text evidence="1">The sequence shown here is derived from an EMBL/GenBank/DDBJ whole genome shotgun (WGS) entry which is preliminary data.</text>
</comment>
<dbReference type="EMBL" id="NHTK01001231">
    <property type="protein sequence ID" value="PPR01623.1"/>
    <property type="molecule type" value="Genomic_DNA"/>
</dbReference>
<protein>
    <submittedName>
        <fullName evidence="1">Uncharacterized protein</fullName>
    </submittedName>
</protein>
<dbReference type="InParanoid" id="A0A409YF39"/>
<proteinExistence type="predicted"/>
<evidence type="ECO:0000313" key="2">
    <source>
        <dbReference type="Proteomes" id="UP000284842"/>
    </source>
</evidence>
<gene>
    <name evidence="1" type="ORF">CVT24_005848</name>
</gene>
<sequence length="245" mass="27820">MNPEYTWKKIINLTEQELIDLGFLGPDANEEVISEVKEVRAHPQRYAHVTCFEIDNKRKLLAELASSSEIDQKRLRLQLPTNPEDYTIVAPNLLSRFEMHFWYYNGISPGPPLLWRSDFDTNPFPTPAPGDDHSFTIPKKSVRPVFGTRLSEVWDTVVTQILALVKSRGIKIRFMLPVRFLTVVDDNDDKGTYGPVVVWIGVPPDTSTPAALRDATPDILLILKDAQVTDAVVEWYEECGVAERL</sequence>
<accession>A0A409YF39</accession>
<evidence type="ECO:0000313" key="1">
    <source>
        <dbReference type="EMBL" id="PPR01623.1"/>
    </source>
</evidence>